<dbReference type="InterPro" id="IPR039753">
    <property type="entry name" value="RG7MT1"/>
</dbReference>
<organism evidence="7">
    <name type="scientific">viral metagenome</name>
    <dbReference type="NCBI Taxonomy" id="1070528"/>
    <lineage>
        <taxon>unclassified sequences</taxon>
        <taxon>metagenomes</taxon>
        <taxon>organismal metagenomes</taxon>
    </lineage>
</organism>
<evidence type="ECO:0000256" key="2">
    <source>
        <dbReference type="ARBA" id="ARBA00022603"/>
    </source>
</evidence>
<evidence type="ECO:0000256" key="4">
    <source>
        <dbReference type="ARBA" id="ARBA00022691"/>
    </source>
</evidence>
<evidence type="ECO:0000256" key="5">
    <source>
        <dbReference type="ARBA" id="ARBA00022884"/>
    </source>
</evidence>
<dbReference type="InterPro" id="IPR029063">
    <property type="entry name" value="SAM-dependent_MTases_sf"/>
</dbReference>
<feature type="domain" description="MRNA cap 0 methyltransferase" evidence="6">
    <location>
        <begin position="5"/>
        <end position="295"/>
    </location>
</feature>
<dbReference type="Pfam" id="PF03291">
    <property type="entry name" value="mRNA_G-N7_MeTrfase"/>
    <property type="match status" value="1"/>
</dbReference>
<dbReference type="PROSITE" id="PS51562">
    <property type="entry name" value="RNA_CAP0_MT"/>
    <property type="match status" value="1"/>
</dbReference>
<dbReference type="AlphaFoldDB" id="A0A6C0CRN7"/>
<dbReference type="EC" id="2.1.1.56" evidence="1"/>
<dbReference type="EMBL" id="MN739477">
    <property type="protein sequence ID" value="QHT06877.1"/>
    <property type="molecule type" value="Genomic_DNA"/>
</dbReference>
<keyword evidence="4" id="KW-0949">S-adenosyl-L-methionine</keyword>
<dbReference type="InterPro" id="IPR004971">
    <property type="entry name" value="mRNA_G-N7_MeTrfase_dom"/>
</dbReference>
<evidence type="ECO:0000256" key="3">
    <source>
        <dbReference type="ARBA" id="ARBA00022679"/>
    </source>
</evidence>
<dbReference type="GO" id="GO:0004482">
    <property type="term" value="F:mRNA 5'-cap (guanine-N7-)-methyltransferase activity"/>
    <property type="evidence" value="ECO:0007669"/>
    <property type="project" value="UniProtKB-EC"/>
</dbReference>
<sequence length="538" mass="62433">MDLNTVFQKISTFHNSVKRDLIYNAAACVPYKYPSKPSVLIDLACGRGGDIHKCFNANYEKVIGFDKHEPSINNAMERYLSCYKNQTKNAFRAVPFNVHYFINDIESQSELILHATKRALNSITQEQYTFHRNRTPSTETEVDTVIMNYALNYFFKSSETLHTLLNLVSTLLKVGGMFTGIAIDGERLRKVLNHESKHENEIYQIEILETKLKSVYGHKYAFGFMNRHHTNDQQPHYFEFINEPSIEYMIDIAELIRVAKIYNLHVLETNYITTTQLNEHNEIFYLNFTFRFEKIRTYIEPTLPSVPIISNIVTVETPIETRPSNTILPMLSMTLIHDYFPKVSNYGINYANLQLTTESLHYSSRQQGSAFLVKLISKYRQTLPSFIMDGTANIGTDTISMAIAFPTTCVIAVEHEITNARALRNNIETYLLNNVQCYLNNVFCCLHLRAIDILYIDAPWGLDYKKKDTIDRLCINDPHNKAIEIYEIMELYHTRISMFVFKVPNNYTIKPLTIPNKTLITEQFKVRNVIKFKFLIIC</sequence>
<name>A0A6C0CRN7_9ZZZZ</name>
<dbReference type="GO" id="GO:0003723">
    <property type="term" value="F:RNA binding"/>
    <property type="evidence" value="ECO:0007669"/>
    <property type="project" value="UniProtKB-KW"/>
</dbReference>
<evidence type="ECO:0000313" key="7">
    <source>
        <dbReference type="EMBL" id="QHT06877.1"/>
    </source>
</evidence>
<dbReference type="PANTHER" id="PTHR12189">
    <property type="entry name" value="MRNA GUANINE-7- METHYLTRANSFERASE"/>
    <property type="match status" value="1"/>
</dbReference>
<protein>
    <recommendedName>
        <fullName evidence="1">mRNA (guanine-N(7))-methyltransferase</fullName>
        <ecNumber evidence="1">2.1.1.56</ecNumber>
    </recommendedName>
</protein>
<keyword evidence="5" id="KW-0694">RNA-binding</keyword>
<accession>A0A6C0CRN7</accession>
<keyword evidence="2" id="KW-0489">Methyltransferase</keyword>
<evidence type="ECO:0000256" key="1">
    <source>
        <dbReference type="ARBA" id="ARBA00011926"/>
    </source>
</evidence>
<keyword evidence="3" id="KW-0808">Transferase</keyword>
<dbReference type="PANTHER" id="PTHR12189:SF2">
    <property type="entry name" value="MRNA CAP GUANINE-N7 METHYLTRANSFERASE"/>
    <property type="match status" value="1"/>
</dbReference>
<reference evidence="7" key="1">
    <citation type="journal article" date="2020" name="Nature">
        <title>Giant virus diversity and host interactions through global metagenomics.</title>
        <authorList>
            <person name="Schulz F."/>
            <person name="Roux S."/>
            <person name="Paez-Espino D."/>
            <person name="Jungbluth S."/>
            <person name="Walsh D.A."/>
            <person name="Denef V.J."/>
            <person name="McMahon K.D."/>
            <person name="Konstantinidis K.T."/>
            <person name="Eloe-Fadrosh E.A."/>
            <person name="Kyrpides N.C."/>
            <person name="Woyke T."/>
        </authorList>
    </citation>
    <scope>NUCLEOTIDE SEQUENCE</scope>
    <source>
        <strain evidence="7">GVMAG-M-3300021473-15</strain>
    </source>
</reference>
<dbReference type="GO" id="GO:0005634">
    <property type="term" value="C:nucleus"/>
    <property type="evidence" value="ECO:0007669"/>
    <property type="project" value="TreeGrafter"/>
</dbReference>
<dbReference type="SUPFAM" id="SSF53335">
    <property type="entry name" value="S-adenosyl-L-methionine-dependent methyltransferases"/>
    <property type="match status" value="2"/>
</dbReference>
<evidence type="ECO:0000259" key="6">
    <source>
        <dbReference type="PROSITE" id="PS51562"/>
    </source>
</evidence>
<proteinExistence type="predicted"/>
<dbReference type="Gene3D" id="3.40.50.150">
    <property type="entry name" value="Vaccinia Virus protein VP39"/>
    <property type="match status" value="2"/>
</dbReference>